<accession>A0A0W8G317</accession>
<comment type="caution">
    <text evidence="1">The sequence shown here is derived from an EMBL/GenBank/DDBJ whole genome shotgun (WGS) entry which is preliminary data.</text>
</comment>
<sequence length="94" mass="10565">MLAIKGLPPSLTVAEAGDYLRAALSGQAKKIEDLWTLLSCKAAIKSGTRLAPDEALTLLSMWRECPERDYCPHGRPVAVRFTEHELERLFKRKK</sequence>
<proteinExistence type="predicted"/>
<name>A0A0W8G317_9ZZZZ</name>
<dbReference type="Gene3D" id="3.30.1540.20">
    <property type="entry name" value="MutL, C-terminal domain, dimerisation subdomain"/>
    <property type="match status" value="1"/>
</dbReference>
<dbReference type="InterPro" id="IPR042120">
    <property type="entry name" value="MutL_C_dimsub"/>
</dbReference>
<gene>
    <name evidence="1" type="ORF">ASZ90_002677</name>
</gene>
<protein>
    <submittedName>
        <fullName evidence="1">Dna mismatch repair protein mutl</fullName>
    </submittedName>
</protein>
<organism evidence="1">
    <name type="scientific">hydrocarbon metagenome</name>
    <dbReference type="NCBI Taxonomy" id="938273"/>
    <lineage>
        <taxon>unclassified sequences</taxon>
        <taxon>metagenomes</taxon>
        <taxon>ecological metagenomes</taxon>
    </lineage>
</organism>
<dbReference type="EMBL" id="LNQE01000325">
    <property type="protein sequence ID" value="KUG27485.1"/>
    <property type="molecule type" value="Genomic_DNA"/>
</dbReference>
<dbReference type="AlphaFoldDB" id="A0A0W8G317"/>
<reference evidence="1" key="1">
    <citation type="journal article" date="2015" name="Proc. Natl. Acad. Sci. U.S.A.">
        <title>Networks of energetic and metabolic interactions define dynamics in microbial communities.</title>
        <authorList>
            <person name="Embree M."/>
            <person name="Liu J.K."/>
            <person name="Al-Bassam M.M."/>
            <person name="Zengler K."/>
        </authorList>
    </citation>
    <scope>NUCLEOTIDE SEQUENCE</scope>
</reference>
<dbReference type="SUPFAM" id="SSF118116">
    <property type="entry name" value="DNA mismatch repair protein MutL"/>
    <property type="match status" value="1"/>
</dbReference>
<evidence type="ECO:0000313" key="1">
    <source>
        <dbReference type="EMBL" id="KUG27485.1"/>
    </source>
</evidence>
<dbReference type="InterPro" id="IPR037198">
    <property type="entry name" value="MutL_C_sf"/>
</dbReference>